<reference evidence="1 2" key="1">
    <citation type="submission" date="2022-09" db="EMBL/GenBank/DDBJ databases">
        <authorList>
            <person name="Palmer J.M."/>
        </authorList>
    </citation>
    <scope>NUCLEOTIDE SEQUENCE [LARGE SCALE GENOMIC DNA]</scope>
    <source>
        <strain evidence="1 2">DSM 7382</strain>
    </source>
</reference>
<protein>
    <submittedName>
        <fullName evidence="1">Uncharacterized protein</fullName>
    </submittedName>
</protein>
<organism evidence="1 2">
    <name type="scientific">Cerrena zonata</name>
    <dbReference type="NCBI Taxonomy" id="2478898"/>
    <lineage>
        <taxon>Eukaryota</taxon>
        <taxon>Fungi</taxon>
        <taxon>Dikarya</taxon>
        <taxon>Basidiomycota</taxon>
        <taxon>Agaricomycotina</taxon>
        <taxon>Agaricomycetes</taxon>
        <taxon>Polyporales</taxon>
        <taxon>Cerrenaceae</taxon>
        <taxon>Cerrena</taxon>
    </lineage>
</organism>
<name>A0AAW0FQJ3_9APHY</name>
<gene>
    <name evidence="1" type="ORF">QCA50_013403</name>
</gene>
<comment type="caution">
    <text evidence="1">The sequence shown here is derived from an EMBL/GenBank/DDBJ whole genome shotgun (WGS) entry which is preliminary data.</text>
</comment>
<dbReference type="Proteomes" id="UP001385951">
    <property type="component" value="Unassembled WGS sequence"/>
</dbReference>
<evidence type="ECO:0000313" key="2">
    <source>
        <dbReference type="Proteomes" id="UP001385951"/>
    </source>
</evidence>
<sequence>MSHGGHKGFWGRHVLPVVWEVLSNQEVQKLAPLDRAASEYAISQENNQPTWWCRRCEKHSLPRDDIISHVKDEHAIENPDDNDYFPDPDQPIKTVGTVAVVSDTYKADPTTLPATIQELFKSGRAAYQSDL</sequence>
<keyword evidence="2" id="KW-1185">Reference proteome</keyword>
<proteinExistence type="predicted"/>
<evidence type="ECO:0000313" key="1">
    <source>
        <dbReference type="EMBL" id="KAK7683565.1"/>
    </source>
</evidence>
<accession>A0AAW0FQJ3</accession>
<dbReference type="AlphaFoldDB" id="A0AAW0FQJ3"/>
<dbReference type="EMBL" id="JASBNA010000030">
    <property type="protein sequence ID" value="KAK7683565.1"/>
    <property type="molecule type" value="Genomic_DNA"/>
</dbReference>